<dbReference type="AlphaFoldDB" id="A0A7H0H9Q2"/>
<dbReference type="InterPro" id="IPR038555">
    <property type="entry name" value="Zincin_1_sf"/>
</dbReference>
<dbReference type="Pfam" id="PF06262">
    <property type="entry name" value="Zincin_1"/>
    <property type="match status" value="1"/>
</dbReference>
<dbReference type="EMBL" id="CP060789">
    <property type="protein sequence ID" value="QNP57268.1"/>
    <property type="molecule type" value="Genomic_DNA"/>
</dbReference>
<dbReference type="CDD" id="cd12954">
    <property type="entry name" value="MMP_TTHA0227_like_1"/>
    <property type="match status" value="1"/>
</dbReference>
<accession>A0A7H0H9Q2</accession>
<reference evidence="2 3" key="1">
    <citation type="submission" date="2020-08" db="EMBL/GenBank/DDBJ databases">
        <title>Genome sequence of Tessaracoccus defluvii JCM 17540T.</title>
        <authorList>
            <person name="Hyun D.-W."/>
            <person name="Bae J.-W."/>
        </authorList>
    </citation>
    <scope>NUCLEOTIDE SEQUENCE [LARGE SCALE GENOMIC DNA]</scope>
    <source>
        <strain evidence="2 3">JCM 17540</strain>
    </source>
</reference>
<keyword evidence="3" id="KW-1185">Reference proteome</keyword>
<proteinExistence type="predicted"/>
<evidence type="ECO:0000256" key="1">
    <source>
        <dbReference type="SAM" id="MobiDB-lite"/>
    </source>
</evidence>
<name>A0A7H0H9Q2_9ACTN</name>
<dbReference type="RefSeq" id="WP_187722357.1">
    <property type="nucleotide sequence ID" value="NZ_BAABBL010000006.1"/>
</dbReference>
<dbReference type="SUPFAM" id="SSF55486">
    <property type="entry name" value="Metalloproteases ('zincins'), catalytic domain"/>
    <property type="match status" value="1"/>
</dbReference>
<gene>
    <name evidence="2" type="ORF">H9L22_08545</name>
</gene>
<dbReference type="Proteomes" id="UP000516117">
    <property type="component" value="Chromosome"/>
</dbReference>
<feature type="compositionally biased region" description="Basic residues" evidence="1">
    <location>
        <begin position="1"/>
        <end position="11"/>
    </location>
</feature>
<dbReference type="KEGG" id="tdf:H9L22_08545"/>
<evidence type="ECO:0000313" key="2">
    <source>
        <dbReference type="EMBL" id="QNP57268.1"/>
    </source>
</evidence>
<feature type="region of interest" description="Disordered" evidence="1">
    <location>
        <begin position="1"/>
        <end position="28"/>
    </location>
</feature>
<organism evidence="2 3">
    <name type="scientific">Tessaracoccus defluvii</name>
    <dbReference type="NCBI Taxonomy" id="1285901"/>
    <lineage>
        <taxon>Bacteria</taxon>
        <taxon>Bacillati</taxon>
        <taxon>Actinomycetota</taxon>
        <taxon>Actinomycetes</taxon>
        <taxon>Propionibacteriales</taxon>
        <taxon>Propionibacteriaceae</taxon>
        <taxon>Tessaracoccus</taxon>
    </lineage>
</organism>
<protein>
    <submittedName>
        <fullName evidence="2">Metallopeptidase family protein</fullName>
    </submittedName>
</protein>
<sequence length="143" mass="15491">MPRSRDRHGRGIRGPLAAPNPLSGRPVPLQRPSRVDFFNSCVTEAMALIGVAAPDALTGVVVGVEEVPNLNVAWSGERVPLSAALEPTRGRRAQIVIFERPLELRATSRGELRRLVHQTIVEQLSALTGRSIAELGGEEGWDD</sequence>
<dbReference type="InterPro" id="IPR010428">
    <property type="entry name" value="Zincin_1"/>
</dbReference>
<evidence type="ECO:0000313" key="3">
    <source>
        <dbReference type="Proteomes" id="UP000516117"/>
    </source>
</evidence>
<dbReference type="Gene3D" id="3.30.2010.20">
    <property type="match status" value="1"/>
</dbReference>